<sequence>MKTELREKYNQYIAKFKEATPDDIQQKMKSAIEELEQSEDGKGLSVGDQAPNFTLPDAKGGTVELYEQLKQGPVVLSFYRGGWCPYCNMELRQYQQILDDIHEAGGELVAISPEDPDHSLSTTEKNDLQFHVLSDVGNNVANEYNLVYPLPDYLVDVYKEKGLRVDEHNGDETWTLPVSATFIVDTDGKVAYEYTKEDYKDRAEPSEVLDYLKTL</sequence>
<comment type="similarity">
    <text evidence="9">Belongs to the peroxiredoxin family. BCP/PrxQ subfamily.</text>
</comment>
<keyword evidence="3" id="KW-0575">Peroxidase</keyword>
<dbReference type="InterPro" id="IPR000866">
    <property type="entry name" value="AhpC/TSA"/>
</dbReference>
<dbReference type="Pfam" id="PF00578">
    <property type="entry name" value="AhpC-TSA"/>
    <property type="match status" value="1"/>
</dbReference>
<evidence type="ECO:0000313" key="14">
    <source>
        <dbReference type="Proteomes" id="UP000571017"/>
    </source>
</evidence>
<evidence type="ECO:0000259" key="12">
    <source>
        <dbReference type="PROSITE" id="PS51352"/>
    </source>
</evidence>
<feature type="domain" description="Thioredoxin" evidence="12">
    <location>
        <begin position="44"/>
        <end position="215"/>
    </location>
</feature>
<comment type="catalytic activity">
    <reaction evidence="11">
        <text>a hydroperoxide + [thioredoxin]-dithiol = an alcohol + [thioredoxin]-disulfide + H2O</text>
        <dbReference type="Rhea" id="RHEA:62620"/>
        <dbReference type="Rhea" id="RHEA-COMP:10698"/>
        <dbReference type="Rhea" id="RHEA-COMP:10700"/>
        <dbReference type="ChEBI" id="CHEBI:15377"/>
        <dbReference type="ChEBI" id="CHEBI:29950"/>
        <dbReference type="ChEBI" id="CHEBI:30879"/>
        <dbReference type="ChEBI" id="CHEBI:35924"/>
        <dbReference type="ChEBI" id="CHEBI:50058"/>
        <dbReference type="EC" id="1.11.1.24"/>
    </reaction>
</comment>
<evidence type="ECO:0000256" key="11">
    <source>
        <dbReference type="ARBA" id="ARBA00049091"/>
    </source>
</evidence>
<dbReference type="RefSeq" id="WP_181473403.1">
    <property type="nucleotide sequence ID" value="NZ_JACEFG010000003.1"/>
</dbReference>
<dbReference type="InterPro" id="IPR036249">
    <property type="entry name" value="Thioredoxin-like_sf"/>
</dbReference>
<dbReference type="Proteomes" id="UP000571017">
    <property type="component" value="Unassembled WGS sequence"/>
</dbReference>
<organism evidence="13 14">
    <name type="scientific">Halobacillus locisalis</name>
    <dbReference type="NCBI Taxonomy" id="220753"/>
    <lineage>
        <taxon>Bacteria</taxon>
        <taxon>Bacillati</taxon>
        <taxon>Bacillota</taxon>
        <taxon>Bacilli</taxon>
        <taxon>Bacillales</taxon>
        <taxon>Bacillaceae</taxon>
        <taxon>Halobacillus</taxon>
    </lineage>
</organism>
<proteinExistence type="inferred from homology"/>
<evidence type="ECO:0000256" key="7">
    <source>
        <dbReference type="ARBA" id="ARBA00023284"/>
    </source>
</evidence>
<evidence type="ECO:0000256" key="1">
    <source>
        <dbReference type="ARBA" id="ARBA00003330"/>
    </source>
</evidence>
<dbReference type="SUPFAM" id="SSF52833">
    <property type="entry name" value="Thioredoxin-like"/>
    <property type="match status" value="1"/>
</dbReference>
<dbReference type="InterPro" id="IPR013766">
    <property type="entry name" value="Thioredoxin_domain"/>
</dbReference>
<dbReference type="GO" id="GO:0045454">
    <property type="term" value="P:cell redox homeostasis"/>
    <property type="evidence" value="ECO:0007669"/>
    <property type="project" value="TreeGrafter"/>
</dbReference>
<dbReference type="EC" id="1.11.1.24" evidence="2"/>
<dbReference type="GO" id="GO:0034599">
    <property type="term" value="P:cellular response to oxidative stress"/>
    <property type="evidence" value="ECO:0007669"/>
    <property type="project" value="TreeGrafter"/>
</dbReference>
<reference evidence="13 14" key="1">
    <citation type="journal article" date="2004" name="Extremophiles">
        <title>Halobacillus locisalis sp. nov., a halophilic bacterium isolated from a marine solar saltern of the Yellow Sea in Korea.</title>
        <authorList>
            <person name="Yoon J.H."/>
            <person name="Kang K.H."/>
            <person name="Oh T.K."/>
            <person name="Park Y.H."/>
        </authorList>
    </citation>
    <scope>NUCLEOTIDE SEQUENCE [LARGE SCALE GENOMIC DNA]</scope>
    <source>
        <strain evidence="13 14">KCTC 3788</strain>
    </source>
</reference>
<dbReference type="EMBL" id="JACEFG010000003">
    <property type="protein sequence ID" value="MBA2176380.1"/>
    <property type="molecule type" value="Genomic_DNA"/>
</dbReference>
<evidence type="ECO:0000256" key="3">
    <source>
        <dbReference type="ARBA" id="ARBA00022559"/>
    </source>
</evidence>
<keyword evidence="7" id="KW-0676">Redox-active center</keyword>
<keyword evidence="6" id="KW-1015">Disulfide bond</keyword>
<evidence type="ECO:0000256" key="8">
    <source>
        <dbReference type="ARBA" id="ARBA00032824"/>
    </source>
</evidence>
<dbReference type="GO" id="GO:0005737">
    <property type="term" value="C:cytoplasm"/>
    <property type="evidence" value="ECO:0007669"/>
    <property type="project" value="TreeGrafter"/>
</dbReference>
<keyword evidence="4" id="KW-0049">Antioxidant</keyword>
<dbReference type="Gene3D" id="3.40.30.10">
    <property type="entry name" value="Glutaredoxin"/>
    <property type="match status" value="1"/>
</dbReference>
<evidence type="ECO:0000256" key="2">
    <source>
        <dbReference type="ARBA" id="ARBA00013017"/>
    </source>
</evidence>
<dbReference type="PANTHER" id="PTHR42801">
    <property type="entry name" value="THIOREDOXIN-DEPENDENT PEROXIDE REDUCTASE"/>
    <property type="match status" value="1"/>
</dbReference>
<dbReference type="PANTHER" id="PTHR42801:SF7">
    <property type="entry name" value="SLL1159 PROTEIN"/>
    <property type="match status" value="1"/>
</dbReference>
<comment type="caution">
    <text evidence="13">The sequence shown here is derived from an EMBL/GenBank/DDBJ whole genome shotgun (WGS) entry which is preliminary data.</text>
</comment>
<dbReference type="PROSITE" id="PS51352">
    <property type="entry name" value="THIOREDOXIN_2"/>
    <property type="match status" value="1"/>
</dbReference>
<evidence type="ECO:0000256" key="9">
    <source>
        <dbReference type="ARBA" id="ARBA00038489"/>
    </source>
</evidence>
<dbReference type="GO" id="GO:0008379">
    <property type="term" value="F:thioredoxin peroxidase activity"/>
    <property type="evidence" value="ECO:0007669"/>
    <property type="project" value="TreeGrafter"/>
</dbReference>
<comment type="function">
    <text evidence="1">Thiol-specific peroxidase that catalyzes the reduction of hydrogen peroxide and organic hydroperoxides to water and alcohols, respectively. Plays a role in cell protection against oxidative stress by detoxifying peroxides and as sensor of hydrogen peroxide-mediated signaling events.</text>
</comment>
<keyword evidence="5" id="KW-0560">Oxidoreductase</keyword>
<evidence type="ECO:0000313" key="13">
    <source>
        <dbReference type="EMBL" id="MBA2176380.1"/>
    </source>
</evidence>
<evidence type="ECO:0000256" key="6">
    <source>
        <dbReference type="ARBA" id="ARBA00023157"/>
    </source>
</evidence>
<keyword evidence="14" id="KW-1185">Reference proteome</keyword>
<dbReference type="AlphaFoldDB" id="A0A838CWP3"/>
<protein>
    <recommendedName>
        <fullName evidence="2">thioredoxin-dependent peroxiredoxin</fullName>
        <ecNumber evidence="2">1.11.1.24</ecNumber>
    </recommendedName>
    <alternativeName>
        <fullName evidence="10">Bacterioferritin comigratory protein</fullName>
    </alternativeName>
    <alternativeName>
        <fullName evidence="8">Thioredoxin peroxidase</fullName>
    </alternativeName>
</protein>
<evidence type="ECO:0000256" key="5">
    <source>
        <dbReference type="ARBA" id="ARBA00023002"/>
    </source>
</evidence>
<accession>A0A838CWP3</accession>
<dbReference type="CDD" id="cd02970">
    <property type="entry name" value="PRX_like2"/>
    <property type="match status" value="1"/>
</dbReference>
<gene>
    <name evidence="13" type="ORF">H0266_15895</name>
</gene>
<evidence type="ECO:0000256" key="10">
    <source>
        <dbReference type="ARBA" id="ARBA00041373"/>
    </source>
</evidence>
<evidence type="ECO:0000256" key="4">
    <source>
        <dbReference type="ARBA" id="ARBA00022862"/>
    </source>
</evidence>
<dbReference type="InterPro" id="IPR050924">
    <property type="entry name" value="Peroxiredoxin_BCP/PrxQ"/>
</dbReference>
<name>A0A838CWP3_9BACI</name>